<evidence type="ECO:0000313" key="3">
    <source>
        <dbReference type="Proteomes" id="UP000267096"/>
    </source>
</evidence>
<evidence type="ECO:0000256" key="1">
    <source>
        <dbReference type="SAM" id="MobiDB-lite"/>
    </source>
</evidence>
<dbReference type="AlphaFoldDB" id="A0A0M3JCT4"/>
<keyword evidence="3" id="KW-1185">Reference proteome</keyword>
<accession>A0A0M3JCT4</accession>
<reference evidence="4" key="1">
    <citation type="submission" date="2017-02" db="UniProtKB">
        <authorList>
            <consortium name="WormBaseParasite"/>
        </authorList>
    </citation>
    <scope>IDENTIFICATION</scope>
</reference>
<protein>
    <submittedName>
        <fullName evidence="4">Peroxin-19</fullName>
    </submittedName>
</protein>
<organism evidence="4">
    <name type="scientific">Anisakis simplex</name>
    <name type="common">Herring worm</name>
    <dbReference type="NCBI Taxonomy" id="6269"/>
    <lineage>
        <taxon>Eukaryota</taxon>
        <taxon>Metazoa</taxon>
        <taxon>Ecdysozoa</taxon>
        <taxon>Nematoda</taxon>
        <taxon>Chromadorea</taxon>
        <taxon>Rhabditida</taxon>
        <taxon>Spirurina</taxon>
        <taxon>Ascaridomorpha</taxon>
        <taxon>Ascaridoidea</taxon>
        <taxon>Anisakidae</taxon>
        <taxon>Anisakis</taxon>
        <taxon>Anisakis simplex complex</taxon>
    </lineage>
</organism>
<proteinExistence type="predicted"/>
<evidence type="ECO:0000313" key="4">
    <source>
        <dbReference type="WBParaSite" id="ASIM_0000541701-mRNA-1"/>
    </source>
</evidence>
<feature type="region of interest" description="Disordered" evidence="1">
    <location>
        <begin position="1"/>
        <end position="29"/>
    </location>
</feature>
<sequence length="183" mass="19744">MSSPPSSSKAGHATSSSSQKDDTAADSELSALLDSALDDFGRLKNTDDEIDSIMENMDQEAAQKAASHFDSLLKNLTLNTAANQQNAEATTNNPAMSSSSSTPQTPMTEEERRAAENFQKMLKTLVEAEEKAINETRTNPEAQPSEAEAAEASAFLEQLKVITISLMENYILLVSSSRHIGFI</sequence>
<reference evidence="2 3" key="2">
    <citation type="submission" date="2018-11" db="EMBL/GenBank/DDBJ databases">
        <authorList>
            <consortium name="Pathogen Informatics"/>
        </authorList>
    </citation>
    <scope>NUCLEOTIDE SEQUENCE [LARGE SCALE GENOMIC DNA]</scope>
</reference>
<dbReference type="OrthoDB" id="21292at2759"/>
<dbReference type="Proteomes" id="UP000267096">
    <property type="component" value="Unassembled WGS sequence"/>
</dbReference>
<feature type="compositionally biased region" description="Low complexity" evidence="1">
    <location>
        <begin position="1"/>
        <end position="18"/>
    </location>
</feature>
<dbReference type="EMBL" id="UYRR01009962">
    <property type="protein sequence ID" value="VDK25175.1"/>
    <property type="molecule type" value="Genomic_DNA"/>
</dbReference>
<feature type="region of interest" description="Disordered" evidence="1">
    <location>
        <begin position="83"/>
        <end position="115"/>
    </location>
</feature>
<evidence type="ECO:0000313" key="2">
    <source>
        <dbReference type="EMBL" id="VDK25175.1"/>
    </source>
</evidence>
<dbReference type="WBParaSite" id="ASIM_0000541701-mRNA-1">
    <property type="protein sequence ID" value="ASIM_0000541701-mRNA-1"/>
    <property type="gene ID" value="ASIM_0000541701"/>
</dbReference>
<gene>
    <name evidence="2" type="ORF">ASIM_LOCUS5214</name>
</gene>
<feature type="compositionally biased region" description="Low complexity" evidence="1">
    <location>
        <begin position="83"/>
        <end position="107"/>
    </location>
</feature>
<name>A0A0M3JCT4_ANISI</name>